<dbReference type="GO" id="GO:0006508">
    <property type="term" value="P:proteolysis"/>
    <property type="evidence" value="ECO:0007669"/>
    <property type="project" value="UniProtKB-KW"/>
</dbReference>
<dbReference type="AlphaFoldDB" id="A0AAN8ZYR8"/>
<evidence type="ECO:0000313" key="8">
    <source>
        <dbReference type="Proteomes" id="UP001381693"/>
    </source>
</evidence>
<evidence type="ECO:0000256" key="1">
    <source>
        <dbReference type="ARBA" id="ARBA00022670"/>
    </source>
</evidence>
<organism evidence="7 8">
    <name type="scientific">Halocaridina rubra</name>
    <name type="common">Hawaiian red shrimp</name>
    <dbReference type="NCBI Taxonomy" id="373956"/>
    <lineage>
        <taxon>Eukaryota</taxon>
        <taxon>Metazoa</taxon>
        <taxon>Ecdysozoa</taxon>
        <taxon>Arthropoda</taxon>
        <taxon>Crustacea</taxon>
        <taxon>Multicrustacea</taxon>
        <taxon>Malacostraca</taxon>
        <taxon>Eumalacostraca</taxon>
        <taxon>Eucarida</taxon>
        <taxon>Decapoda</taxon>
        <taxon>Pleocyemata</taxon>
        <taxon>Caridea</taxon>
        <taxon>Atyoidea</taxon>
        <taxon>Atyidae</taxon>
        <taxon>Halocaridina</taxon>
    </lineage>
</organism>
<protein>
    <recommendedName>
        <fullName evidence="6">Clip domain-containing protein</fullName>
    </recommendedName>
</protein>
<dbReference type="Proteomes" id="UP001381693">
    <property type="component" value="Unassembled WGS sequence"/>
</dbReference>
<dbReference type="InterPro" id="IPR038565">
    <property type="entry name" value="CLIP_sf"/>
</dbReference>
<keyword evidence="1" id="KW-0645">Protease</keyword>
<sequence>MIIFTTKSNRKERTEERDSNLYKTYPVHSVWSLSQNLPQEGVTKISKMLWCEALLVFLPLTSAQIIFPGEMVTSSIAISEATSVLPVTVNTISMLPSSLLSASETSTVMTTSEHTALFSISPVPSTNFSLTSVTLTVPGSVTKASTIPVLRPSPVALEAEVTATTQQTILKSPSFQSLHPKVPSIKPVTPTPISIPLMEFTGFTGSFNPFDYDYDYDLPFDPFFQPSSPSLPTSFFETAPLNPPASGFHMNASSTTNSLFETEDSSTASPFLEFENIGHSASTAQPEVPGKTANGLIPGSNVAASDSITTNFPPTETIPPINIQNPEEYDEILVSAIITMGENDGADIKKNKTCTTPLGENGTCIALKYCVGYFPLAADIGSPVVINFLRTRVCKLLPRAILFCCPDEQPILPFGY</sequence>
<keyword evidence="8" id="KW-1185">Reference proteome</keyword>
<evidence type="ECO:0000256" key="4">
    <source>
        <dbReference type="ARBA" id="ARBA00022825"/>
    </source>
</evidence>
<comment type="caution">
    <text evidence="7">The sequence shown here is derived from an EMBL/GenBank/DDBJ whole genome shotgun (WGS) entry which is preliminary data.</text>
</comment>
<reference evidence="7 8" key="1">
    <citation type="submission" date="2023-11" db="EMBL/GenBank/DDBJ databases">
        <title>Halocaridina rubra genome assembly.</title>
        <authorList>
            <person name="Smith C."/>
        </authorList>
    </citation>
    <scope>NUCLEOTIDE SEQUENCE [LARGE SCALE GENOMIC DNA]</scope>
    <source>
        <strain evidence="7">EP-1</strain>
        <tissue evidence="7">Whole</tissue>
    </source>
</reference>
<evidence type="ECO:0000256" key="3">
    <source>
        <dbReference type="ARBA" id="ARBA00022801"/>
    </source>
</evidence>
<name>A0AAN8ZYR8_HALRR</name>
<dbReference type="GO" id="GO:0008236">
    <property type="term" value="F:serine-type peptidase activity"/>
    <property type="evidence" value="ECO:0007669"/>
    <property type="project" value="UniProtKB-KW"/>
</dbReference>
<keyword evidence="5" id="KW-1015">Disulfide bond</keyword>
<dbReference type="Gene3D" id="3.30.1640.30">
    <property type="match status" value="1"/>
</dbReference>
<evidence type="ECO:0000256" key="5">
    <source>
        <dbReference type="ARBA" id="ARBA00023157"/>
    </source>
</evidence>
<feature type="domain" description="Clip" evidence="6">
    <location>
        <begin position="353"/>
        <end position="405"/>
    </location>
</feature>
<dbReference type="SMART" id="SM00680">
    <property type="entry name" value="CLIP"/>
    <property type="match status" value="1"/>
</dbReference>
<evidence type="ECO:0000259" key="6">
    <source>
        <dbReference type="PROSITE" id="PS51888"/>
    </source>
</evidence>
<keyword evidence="3" id="KW-0378">Hydrolase</keyword>
<dbReference type="InterPro" id="IPR022700">
    <property type="entry name" value="CLIP"/>
</dbReference>
<keyword evidence="4" id="KW-0720">Serine protease</keyword>
<evidence type="ECO:0000256" key="2">
    <source>
        <dbReference type="ARBA" id="ARBA00022729"/>
    </source>
</evidence>
<evidence type="ECO:0000313" key="7">
    <source>
        <dbReference type="EMBL" id="KAK7068813.1"/>
    </source>
</evidence>
<dbReference type="PROSITE" id="PS51888">
    <property type="entry name" value="CLIP"/>
    <property type="match status" value="1"/>
</dbReference>
<accession>A0AAN8ZYR8</accession>
<gene>
    <name evidence="7" type="ORF">SK128_015730</name>
</gene>
<dbReference type="EMBL" id="JAXCGZ010017115">
    <property type="protein sequence ID" value="KAK7068813.1"/>
    <property type="molecule type" value="Genomic_DNA"/>
</dbReference>
<dbReference type="Pfam" id="PF12032">
    <property type="entry name" value="CLIP"/>
    <property type="match status" value="1"/>
</dbReference>
<proteinExistence type="predicted"/>
<keyword evidence="2" id="KW-0732">Signal</keyword>